<comment type="caution">
    <text evidence="1">The sequence shown here is derived from an EMBL/GenBank/DDBJ whole genome shotgun (WGS) entry which is preliminary data.</text>
</comment>
<dbReference type="AlphaFoldDB" id="A0A6I4V1S2"/>
<dbReference type="Proteomes" id="UP000471435">
    <property type="component" value="Unassembled WGS sequence"/>
</dbReference>
<sequence>MSGDRIESAVQRIETALARIAKAADSAPASPSAVSALVVKHEALRETASNTLLQLDNLIEELEK</sequence>
<evidence type="ECO:0000313" key="2">
    <source>
        <dbReference type="Proteomes" id="UP000471435"/>
    </source>
</evidence>
<gene>
    <name evidence="1" type="ORF">GRI43_05205</name>
</gene>
<proteinExistence type="predicted"/>
<reference evidence="1 2" key="1">
    <citation type="submission" date="2019-12" db="EMBL/GenBank/DDBJ databases">
        <title>Genomic-based taxomic classification of the family Erythrobacteraceae.</title>
        <authorList>
            <person name="Xu L."/>
        </authorList>
    </citation>
    <scope>NUCLEOTIDE SEQUENCE [LARGE SCALE GENOMIC DNA]</scope>
    <source>
        <strain evidence="1 2">SW-109</strain>
    </source>
</reference>
<dbReference type="RefSeq" id="WP_160729988.1">
    <property type="nucleotide sequence ID" value="NZ_WTYP01000001.1"/>
</dbReference>
<name>A0A6I4V1S2_9SPHN</name>
<dbReference type="EMBL" id="WTYP01000001">
    <property type="protein sequence ID" value="MXP46790.1"/>
    <property type="molecule type" value="Genomic_DNA"/>
</dbReference>
<protein>
    <submittedName>
        <fullName evidence="1">Uncharacterized protein</fullName>
    </submittedName>
</protein>
<evidence type="ECO:0000313" key="1">
    <source>
        <dbReference type="EMBL" id="MXP46790.1"/>
    </source>
</evidence>
<organism evidence="1 2">
    <name type="scientific">Pontixanthobacter luteolus</name>
    <dbReference type="NCBI Taxonomy" id="295089"/>
    <lineage>
        <taxon>Bacteria</taxon>
        <taxon>Pseudomonadati</taxon>
        <taxon>Pseudomonadota</taxon>
        <taxon>Alphaproteobacteria</taxon>
        <taxon>Sphingomonadales</taxon>
        <taxon>Erythrobacteraceae</taxon>
        <taxon>Pontixanthobacter</taxon>
    </lineage>
</organism>
<keyword evidence="2" id="KW-1185">Reference proteome</keyword>
<accession>A0A6I4V1S2</accession>